<organism evidence="1 2">
    <name type="scientific">Pseudomonas abyssi</name>
    <dbReference type="NCBI Taxonomy" id="170540"/>
    <lineage>
        <taxon>Bacteria</taxon>
        <taxon>Pseudomonadati</taxon>
        <taxon>Pseudomonadota</taxon>
        <taxon>Gammaproteobacteria</taxon>
        <taxon>Pseudomonadales</taxon>
        <taxon>Pseudomonadaceae</taxon>
        <taxon>Pseudomonas</taxon>
    </lineage>
</organism>
<evidence type="ECO:0008006" key="3">
    <source>
        <dbReference type="Google" id="ProtNLM"/>
    </source>
</evidence>
<dbReference type="Gene3D" id="3.30.310.170">
    <property type="entry name" value="Outer membrane protein assembly factor BamC"/>
    <property type="match status" value="1"/>
</dbReference>
<accession>A0A2A3MDR4</accession>
<gene>
    <name evidence="1" type="ORF">CNQ84_18670</name>
</gene>
<dbReference type="Pfam" id="PF06804">
    <property type="entry name" value="Lipoprotein_18"/>
    <property type="match status" value="1"/>
</dbReference>
<dbReference type="InterPro" id="IPR042268">
    <property type="entry name" value="BamC_C"/>
</dbReference>
<dbReference type="AlphaFoldDB" id="A0A2A3MDR4"/>
<dbReference type="InterPro" id="IPR010653">
    <property type="entry name" value="NlpB/DapX"/>
</dbReference>
<proteinExistence type="predicted"/>
<name>A0A2A3MDR4_9PSED</name>
<reference evidence="1 2" key="1">
    <citation type="submission" date="2017-09" db="EMBL/GenBank/DDBJ databases">
        <title>Pseudomonas abyssi sp. nov. isolated from Abyssopelagic Water.</title>
        <authorList>
            <person name="Wei Y."/>
        </authorList>
    </citation>
    <scope>NUCLEOTIDE SEQUENCE [LARGE SCALE GENOMIC DNA]</scope>
    <source>
        <strain evidence="1 2">MT5</strain>
    </source>
</reference>
<evidence type="ECO:0000313" key="2">
    <source>
        <dbReference type="Proteomes" id="UP000242313"/>
    </source>
</evidence>
<protein>
    <recommendedName>
        <fullName evidence="3">Outer membrane protein assembly factor BamC</fullName>
    </recommendedName>
</protein>
<dbReference type="EMBL" id="NTMR01000030">
    <property type="protein sequence ID" value="PBK02704.1"/>
    <property type="molecule type" value="Genomic_DNA"/>
</dbReference>
<comment type="caution">
    <text evidence="1">The sequence shown here is derived from an EMBL/GenBank/DDBJ whole genome shotgun (WGS) entry which is preliminary data.</text>
</comment>
<keyword evidence="2" id="KW-1185">Reference proteome</keyword>
<dbReference type="Proteomes" id="UP000242313">
    <property type="component" value="Unassembled WGS sequence"/>
</dbReference>
<evidence type="ECO:0000313" key="1">
    <source>
        <dbReference type="EMBL" id="PBK02704.1"/>
    </source>
</evidence>
<sequence length="405" mass="44989">MTPFMVHCVSVACSNQSEHLLTKETFMKPVLSALTLGILASLSGCGYLMGDNGYFRDRAGDYQQAEVKPRMTVPADLESKPMGDLLPVPGQVAAAPQPGEKFETPRPRPMAAGVDTSTFSLQQEGSQRWVLAQLPASEVWPLLQRFWSDYRVPMARSDAALSEASTQWVDFSQSTGNPLVRRMLPLVQEGQRIDDEEQRFRVRLEPGVNNGTAEIKVLHQARDLGDDDSEWPSRSDNTNFERALLAELETYLNQSTSTDGPALVSSIINSGPVETSLEQDGAGNSVLYMLTDFNRAWSDVGEALARADVYVTDYNRSSGVYYVNLDQTRSEQEEEPGFFARWFGGDNEDEQVEYDGSQLQVRLTPTSNRIEVSVDAGIEHAADGTTARELLERIQRGLNERPPRQ</sequence>